<dbReference type="CDD" id="cd02947">
    <property type="entry name" value="TRX_family"/>
    <property type="match status" value="1"/>
</dbReference>
<dbReference type="InterPro" id="IPR036249">
    <property type="entry name" value="Thioredoxin-like_sf"/>
</dbReference>
<dbReference type="Proteomes" id="UP001165663">
    <property type="component" value="Unassembled WGS sequence"/>
</dbReference>
<feature type="compositionally biased region" description="Polar residues" evidence="4">
    <location>
        <begin position="80"/>
        <end position="93"/>
    </location>
</feature>
<comment type="similarity">
    <text evidence="2">Belongs to the thioredoxin family.</text>
</comment>
<dbReference type="PANTHER" id="PTHR45663:SF11">
    <property type="entry name" value="GEO12009P1"/>
    <property type="match status" value="1"/>
</dbReference>
<evidence type="ECO:0000259" key="5">
    <source>
        <dbReference type="PROSITE" id="PS50835"/>
    </source>
</evidence>
<evidence type="ECO:0000313" key="6">
    <source>
        <dbReference type="EMBL" id="GLB85984.1"/>
    </source>
</evidence>
<dbReference type="PROSITE" id="PS50835">
    <property type="entry name" value="IG_LIKE"/>
    <property type="match status" value="1"/>
</dbReference>
<evidence type="ECO:0000256" key="2">
    <source>
        <dbReference type="ARBA" id="ARBA00008987"/>
    </source>
</evidence>
<name>A0AA37V7J7_9MYCO</name>
<dbReference type="GO" id="GO:0045454">
    <property type="term" value="P:cell redox homeostasis"/>
    <property type="evidence" value="ECO:0007669"/>
    <property type="project" value="TreeGrafter"/>
</dbReference>
<dbReference type="GO" id="GO:0005829">
    <property type="term" value="C:cytosol"/>
    <property type="evidence" value="ECO:0007669"/>
    <property type="project" value="TreeGrafter"/>
</dbReference>
<gene>
    <name evidence="6" type="ORF">SRL2020028_52400</name>
</gene>
<evidence type="ECO:0000313" key="7">
    <source>
        <dbReference type="Proteomes" id="UP001165663"/>
    </source>
</evidence>
<dbReference type="InterPro" id="IPR007110">
    <property type="entry name" value="Ig-like_dom"/>
</dbReference>
<comment type="caution">
    <text evidence="6">The sequence shown here is derived from an EMBL/GenBank/DDBJ whole genome shotgun (WGS) entry which is preliminary data.</text>
</comment>
<dbReference type="SUPFAM" id="SSF52833">
    <property type="entry name" value="Thioredoxin-like"/>
    <property type="match status" value="1"/>
</dbReference>
<dbReference type="AlphaFoldDB" id="A0AA37V7J7"/>
<comment type="function">
    <text evidence="1">Participates in various redox reactions through the reversible oxidation of its active center dithiol to a disulfide and catalyzes dithiol-disulfide exchange reactions.</text>
</comment>
<feature type="region of interest" description="Disordered" evidence="4">
    <location>
        <begin position="64"/>
        <end position="93"/>
    </location>
</feature>
<dbReference type="PRINTS" id="PR00421">
    <property type="entry name" value="THIOREDOXIN"/>
</dbReference>
<proteinExistence type="inferred from homology"/>
<sequence length="93" mass="10029">MPVLVDFWAPWCGQFKMVAPVLEDIANERAGVMTVAKVNVDANPASAPEFQLISIPTLVMFTDGKPSPGSSGPRVRLPCSQRSPTSSRSWAIN</sequence>
<keyword evidence="3" id="KW-0676">Redox-active center</keyword>
<dbReference type="EMBL" id="BRXE01000110">
    <property type="protein sequence ID" value="GLB85984.1"/>
    <property type="molecule type" value="Genomic_DNA"/>
</dbReference>
<feature type="domain" description="Ig-like" evidence="5">
    <location>
        <begin position="56"/>
        <end position="93"/>
    </location>
</feature>
<dbReference type="GO" id="GO:0015035">
    <property type="term" value="F:protein-disulfide reductase activity"/>
    <property type="evidence" value="ECO:0007669"/>
    <property type="project" value="TreeGrafter"/>
</dbReference>
<evidence type="ECO:0000256" key="4">
    <source>
        <dbReference type="SAM" id="MobiDB-lite"/>
    </source>
</evidence>
<reference evidence="6" key="1">
    <citation type="submission" date="2022-07" db="EMBL/GenBank/DDBJ databases">
        <title>Mycobacterium kiyosense sp. nov., scotochromogenic slow-glowing species isolated from respiratory specimens.</title>
        <authorList>
            <person name="Fukano H."/>
            <person name="Kazumi Y."/>
            <person name="Sakagami N."/>
            <person name="Ato M."/>
            <person name="Mitarai S."/>
            <person name="Hoshino Y."/>
        </authorList>
    </citation>
    <scope>NUCLEOTIDE SEQUENCE</scope>
    <source>
        <strain evidence="6">SRL2020-028</strain>
    </source>
</reference>
<evidence type="ECO:0000256" key="3">
    <source>
        <dbReference type="ARBA" id="ARBA00023284"/>
    </source>
</evidence>
<evidence type="ECO:0000256" key="1">
    <source>
        <dbReference type="ARBA" id="ARBA00003318"/>
    </source>
</evidence>
<dbReference type="InterPro" id="IPR013766">
    <property type="entry name" value="Thioredoxin_domain"/>
</dbReference>
<organism evidence="6 7">
    <name type="scientific">Mycobacterium kiyosense</name>
    <dbReference type="NCBI Taxonomy" id="2871094"/>
    <lineage>
        <taxon>Bacteria</taxon>
        <taxon>Bacillati</taxon>
        <taxon>Actinomycetota</taxon>
        <taxon>Actinomycetes</taxon>
        <taxon>Mycobacteriales</taxon>
        <taxon>Mycobacteriaceae</taxon>
        <taxon>Mycobacterium</taxon>
    </lineage>
</organism>
<protein>
    <recommendedName>
        <fullName evidence="5">Ig-like domain-containing protein</fullName>
    </recommendedName>
</protein>
<dbReference type="PANTHER" id="PTHR45663">
    <property type="entry name" value="GEO12009P1"/>
    <property type="match status" value="1"/>
</dbReference>
<dbReference type="Gene3D" id="3.40.30.10">
    <property type="entry name" value="Glutaredoxin"/>
    <property type="match status" value="1"/>
</dbReference>
<accession>A0AA37V7J7</accession>
<dbReference type="Pfam" id="PF00085">
    <property type="entry name" value="Thioredoxin"/>
    <property type="match status" value="1"/>
</dbReference>